<evidence type="ECO:0000313" key="1">
    <source>
        <dbReference type="EMBL" id="GBO30638.1"/>
    </source>
</evidence>
<protein>
    <submittedName>
        <fullName evidence="1">Uncharacterized protein</fullName>
    </submittedName>
</protein>
<evidence type="ECO:0000313" key="2">
    <source>
        <dbReference type="Proteomes" id="UP000499080"/>
    </source>
</evidence>
<name>A0A4Y2W261_ARAVE</name>
<gene>
    <name evidence="1" type="ORF">AVEN_153728_1</name>
</gene>
<dbReference type="AlphaFoldDB" id="A0A4Y2W261"/>
<comment type="caution">
    <text evidence="1">The sequence shown here is derived from an EMBL/GenBank/DDBJ whole genome shotgun (WGS) entry which is preliminary data.</text>
</comment>
<reference evidence="1 2" key="1">
    <citation type="journal article" date="2019" name="Sci. Rep.">
        <title>Orb-weaving spider Araneus ventricosus genome elucidates the spidroin gene catalogue.</title>
        <authorList>
            <person name="Kono N."/>
            <person name="Nakamura H."/>
            <person name="Ohtoshi R."/>
            <person name="Moran D.A.P."/>
            <person name="Shinohara A."/>
            <person name="Yoshida Y."/>
            <person name="Fujiwara M."/>
            <person name="Mori M."/>
            <person name="Tomita M."/>
            <person name="Arakawa K."/>
        </authorList>
    </citation>
    <scope>NUCLEOTIDE SEQUENCE [LARGE SCALE GENOMIC DNA]</scope>
</reference>
<proteinExistence type="predicted"/>
<dbReference type="EMBL" id="BGPR01053833">
    <property type="protein sequence ID" value="GBO30638.1"/>
    <property type="molecule type" value="Genomic_DNA"/>
</dbReference>
<dbReference type="Proteomes" id="UP000499080">
    <property type="component" value="Unassembled WGS sequence"/>
</dbReference>
<accession>A0A4Y2W261</accession>
<organism evidence="1 2">
    <name type="scientific">Araneus ventricosus</name>
    <name type="common">Orbweaver spider</name>
    <name type="synonym">Epeira ventricosa</name>
    <dbReference type="NCBI Taxonomy" id="182803"/>
    <lineage>
        <taxon>Eukaryota</taxon>
        <taxon>Metazoa</taxon>
        <taxon>Ecdysozoa</taxon>
        <taxon>Arthropoda</taxon>
        <taxon>Chelicerata</taxon>
        <taxon>Arachnida</taxon>
        <taxon>Araneae</taxon>
        <taxon>Araneomorphae</taxon>
        <taxon>Entelegynae</taxon>
        <taxon>Araneoidea</taxon>
        <taxon>Araneidae</taxon>
        <taxon>Araneus</taxon>
    </lineage>
</organism>
<keyword evidence="2" id="KW-1185">Reference proteome</keyword>
<sequence>MQLQEPSLPLLAASLVNSGLTDHFSQPITGPKHILALESPSRTECSLLSIADWAGLPASCCGVQGENGLWYWNR</sequence>